<gene>
    <name evidence="1" type="ORF">B4088_1069</name>
</gene>
<dbReference type="Proteomes" id="UP000076482">
    <property type="component" value="Unassembled WGS sequence"/>
</dbReference>
<organism evidence="1 2">
    <name type="scientific">Bacillus cereus</name>
    <dbReference type="NCBI Taxonomy" id="1396"/>
    <lineage>
        <taxon>Bacteria</taxon>
        <taxon>Bacillati</taxon>
        <taxon>Bacillota</taxon>
        <taxon>Bacilli</taxon>
        <taxon>Bacillales</taxon>
        <taxon>Bacillaceae</taxon>
        <taxon>Bacillus</taxon>
        <taxon>Bacillus cereus group</taxon>
    </lineage>
</organism>
<dbReference type="EMBL" id="LJKE01000025">
    <property type="protein sequence ID" value="KZD70729.1"/>
    <property type="molecule type" value="Genomic_DNA"/>
</dbReference>
<comment type="caution">
    <text evidence="1">The sequence shown here is derived from an EMBL/GenBank/DDBJ whole genome shotgun (WGS) entry which is preliminary data.</text>
</comment>
<name>A0A164QAL4_BACCE</name>
<evidence type="ECO:0000313" key="2">
    <source>
        <dbReference type="Proteomes" id="UP000076482"/>
    </source>
</evidence>
<evidence type="ECO:0000313" key="1">
    <source>
        <dbReference type="EMBL" id="KZD70729.1"/>
    </source>
</evidence>
<reference evidence="1 2" key="1">
    <citation type="submission" date="2015-09" db="EMBL/GenBank/DDBJ databases">
        <title>Bacillus cereus food isolates.</title>
        <authorList>
            <person name="Boekhorst J."/>
        </authorList>
    </citation>
    <scope>NUCLEOTIDE SEQUENCE [LARGE SCALE GENOMIC DNA]</scope>
    <source>
        <strain evidence="1 2">B4088</strain>
    </source>
</reference>
<dbReference type="AlphaFoldDB" id="A0A164QAL4"/>
<proteinExistence type="predicted"/>
<sequence>MIVPLGDCTRESVFLIADRDASTTAVLTVLDEDVAVTGG</sequence>
<protein>
    <submittedName>
        <fullName evidence="1">Uncharacterized protein</fullName>
    </submittedName>
</protein>
<accession>A0A164QAL4</accession>